<protein>
    <submittedName>
        <fullName evidence="2">XRE family transcriptional regulator</fullName>
    </submittedName>
</protein>
<dbReference type="Pfam" id="PF01381">
    <property type="entry name" value="HTH_3"/>
    <property type="match status" value="1"/>
</dbReference>
<dbReference type="Gene3D" id="1.10.260.40">
    <property type="entry name" value="lambda repressor-like DNA-binding domains"/>
    <property type="match status" value="1"/>
</dbReference>
<organism evidence="2 3">
    <name type="scientific">Cryobacterium cryoconiti</name>
    <dbReference type="NCBI Taxonomy" id="1259239"/>
    <lineage>
        <taxon>Bacteria</taxon>
        <taxon>Bacillati</taxon>
        <taxon>Actinomycetota</taxon>
        <taxon>Actinomycetes</taxon>
        <taxon>Micrococcales</taxon>
        <taxon>Microbacteriaceae</taxon>
        <taxon>Cryobacterium</taxon>
    </lineage>
</organism>
<dbReference type="InterPro" id="IPR010982">
    <property type="entry name" value="Lambda_DNA-bd_dom_sf"/>
</dbReference>
<evidence type="ECO:0000313" key="2">
    <source>
        <dbReference type="EMBL" id="TFD27473.1"/>
    </source>
</evidence>
<dbReference type="PROSITE" id="PS50943">
    <property type="entry name" value="HTH_CROC1"/>
    <property type="match status" value="1"/>
</dbReference>
<keyword evidence="3" id="KW-1185">Reference proteome</keyword>
<dbReference type="EMBL" id="SOHA01000039">
    <property type="protein sequence ID" value="TFD27473.1"/>
    <property type="molecule type" value="Genomic_DNA"/>
</dbReference>
<accession>A0A4Y8JSN6</accession>
<dbReference type="OrthoDB" id="513181at2"/>
<proteinExistence type="predicted"/>
<dbReference type="Proteomes" id="UP000297472">
    <property type="component" value="Unassembled WGS sequence"/>
</dbReference>
<feature type="domain" description="HTH cro/C1-type" evidence="1">
    <location>
        <begin position="19"/>
        <end position="73"/>
    </location>
</feature>
<dbReference type="InterPro" id="IPR001387">
    <property type="entry name" value="Cro/C1-type_HTH"/>
</dbReference>
<dbReference type="AlphaFoldDB" id="A0A4Y8JSN6"/>
<comment type="caution">
    <text evidence="2">The sequence shown here is derived from an EMBL/GenBank/DDBJ whole genome shotgun (WGS) entry which is preliminary data.</text>
</comment>
<gene>
    <name evidence="2" type="ORF">E3T49_13090</name>
</gene>
<dbReference type="CDD" id="cd00093">
    <property type="entry name" value="HTH_XRE"/>
    <property type="match status" value="1"/>
</dbReference>
<name>A0A4Y8JSN6_9MICO</name>
<dbReference type="GO" id="GO:0003677">
    <property type="term" value="F:DNA binding"/>
    <property type="evidence" value="ECO:0007669"/>
    <property type="project" value="InterPro"/>
</dbReference>
<evidence type="ECO:0000313" key="3">
    <source>
        <dbReference type="Proteomes" id="UP000297472"/>
    </source>
</evidence>
<dbReference type="SMART" id="SM00530">
    <property type="entry name" value="HTH_XRE"/>
    <property type="match status" value="1"/>
</dbReference>
<sequence>MRTRLVWVTWLNDLVVRRILAELDRQGVTIGQLARSTGIRVSVLNRKLTGIDRLNVDDIDSIAGVLGVPTAAFVPNEERHQ</sequence>
<dbReference type="SUPFAM" id="SSF47413">
    <property type="entry name" value="lambda repressor-like DNA-binding domains"/>
    <property type="match status" value="1"/>
</dbReference>
<evidence type="ECO:0000259" key="1">
    <source>
        <dbReference type="PROSITE" id="PS50943"/>
    </source>
</evidence>
<reference evidence="2 3" key="1">
    <citation type="submission" date="2019-03" db="EMBL/GenBank/DDBJ databases">
        <title>Genomics of glacier-inhabiting Cryobacterium strains.</title>
        <authorList>
            <person name="Liu Q."/>
            <person name="Xin Y.-H."/>
        </authorList>
    </citation>
    <scope>NUCLEOTIDE SEQUENCE [LARGE SCALE GENOMIC DNA]</scope>
    <source>
        <strain evidence="2 3">TMT1-51</strain>
    </source>
</reference>